<organism evidence="2 3">
    <name type="scientific">Araneus ventricosus</name>
    <name type="common">Orbweaver spider</name>
    <name type="synonym">Epeira ventricosa</name>
    <dbReference type="NCBI Taxonomy" id="182803"/>
    <lineage>
        <taxon>Eukaryota</taxon>
        <taxon>Metazoa</taxon>
        <taxon>Ecdysozoa</taxon>
        <taxon>Arthropoda</taxon>
        <taxon>Chelicerata</taxon>
        <taxon>Arachnida</taxon>
        <taxon>Araneae</taxon>
        <taxon>Araneomorphae</taxon>
        <taxon>Entelegynae</taxon>
        <taxon>Araneoidea</taxon>
        <taxon>Araneidae</taxon>
        <taxon>Araneus</taxon>
    </lineage>
</organism>
<proteinExistence type="predicted"/>
<keyword evidence="1" id="KW-1133">Transmembrane helix</keyword>
<keyword evidence="3" id="KW-1185">Reference proteome</keyword>
<name>A0A4Y2EFC3_ARAVE</name>
<gene>
    <name evidence="2" type="ORF">AVEN_245268_1</name>
</gene>
<protein>
    <submittedName>
        <fullName evidence="2">Uncharacterized protein</fullName>
    </submittedName>
</protein>
<accession>A0A4Y2EFC3</accession>
<evidence type="ECO:0000313" key="2">
    <source>
        <dbReference type="EMBL" id="GBM26544.1"/>
    </source>
</evidence>
<sequence>MMVRTDFIGQTSYWPYQKLEIRRQRKDLFLLPLFLSCFSCSCLLTVLAPLGGCCGVRGKLGSVGVTWYHGPDLVFGPGGTKQQQLAEVY</sequence>
<evidence type="ECO:0000256" key="1">
    <source>
        <dbReference type="SAM" id="Phobius"/>
    </source>
</evidence>
<dbReference type="AlphaFoldDB" id="A0A4Y2EFC3"/>
<reference evidence="2 3" key="1">
    <citation type="journal article" date="2019" name="Sci. Rep.">
        <title>Orb-weaving spider Araneus ventricosus genome elucidates the spidroin gene catalogue.</title>
        <authorList>
            <person name="Kono N."/>
            <person name="Nakamura H."/>
            <person name="Ohtoshi R."/>
            <person name="Moran D.A.P."/>
            <person name="Shinohara A."/>
            <person name="Yoshida Y."/>
            <person name="Fujiwara M."/>
            <person name="Mori M."/>
            <person name="Tomita M."/>
            <person name="Arakawa K."/>
        </authorList>
    </citation>
    <scope>NUCLEOTIDE SEQUENCE [LARGE SCALE GENOMIC DNA]</scope>
</reference>
<feature type="transmembrane region" description="Helical" evidence="1">
    <location>
        <begin position="28"/>
        <end position="50"/>
    </location>
</feature>
<keyword evidence="1" id="KW-0472">Membrane</keyword>
<dbReference type="Proteomes" id="UP000499080">
    <property type="component" value="Unassembled WGS sequence"/>
</dbReference>
<dbReference type="EMBL" id="BGPR01000562">
    <property type="protein sequence ID" value="GBM26544.1"/>
    <property type="molecule type" value="Genomic_DNA"/>
</dbReference>
<keyword evidence="1" id="KW-0812">Transmembrane</keyword>
<comment type="caution">
    <text evidence="2">The sequence shown here is derived from an EMBL/GenBank/DDBJ whole genome shotgun (WGS) entry which is preliminary data.</text>
</comment>
<evidence type="ECO:0000313" key="3">
    <source>
        <dbReference type="Proteomes" id="UP000499080"/>
    </source>
</evidence>